<comment type="caution">
    <text evidence="5">The sequence shown here is derived from an EMBL/GenBank/DDBJ whole genome shotgun (WGS) entry which is preliminary data.</text>
</comment>
<dbReference type="Proteomes" id="UP000603453">
    <property type="component" value="Unassembled WGS sequence"/>
</dbReference>
<dbReference type="GO" id="GO:1904263">
    <property type="term" value="P:positive regulation of TORC1 signaling"/>
    <property type="evidence" value="ECO:0007669"/>
    <property type="project" value="TreeGrafter"/>
</dbReference>
<dbReference type="GO" id="GO:0010507">
    <property type="term" value="P:negative regulation of autophagy"/>
    <property type="evidence" value="ECO:0007669"/>
    <property type="project" value="TreeGrafter"/>
</dbReference>
<dbReference type="GO" id="GO:0009267">
    <property type="term" value="P:cellular response to starvation"/>
    <property type="evidence" value="ECO:0007669"/>
    <property type="project" value="TreeGrafter"/>
</dbReference>
<dbReference type="SUPFAM" id="SSF52540">
    <property type="entry name" value="P-loop containing nucleoside triphosphate hydrolases"/>
    <property type="match status" value="1"/>
</dbReference>
<comment type="similarity">
    <text evidence="1 4">Belongs to the GTR/RAG GTP-binding protein family.</text>
</comment>
<evidence type="ECO:0000256" key="2">
    <source>
        <dbReference type="ARBA" id="ARBA00022741"/>
    </source>
</evidence>
<gene>
    <name evidence="5" type="ORF">INT47_008132</name>
</gene>
<dbReference type="PANTHER" id="PTHR11259:SF2">
    <property type="entry name" value="GH16429P"/>
    <property type="match status" value="1"/>
</dbReference>
<comment type="subunit">
    <text evidence="4">Component of the GSE complex.</text>
</comment>
<dbReference type="GO" id="GO:0005525">
    <property type="term" value="F:GTP binding"/>
    <property type="evidence" value="ECO:0007669"/>
    <property type="project" value="UniProtKB-UniRule"/>
</dbReference>
<evidence type="ECO:0000313" key="5">
    <source>
        <dbReference type="EMBL" id="KAG2194048.1"/>
    </source>
</evidence>
<dbReference type="PANTHER" id="PTHR11259">
    <property type="entry name" value="RAS-RELATED GTP BINDING RAG/GTR YEAST"/>
    <property type="match status" value="1"/>
</dbReference>
<name>A0A8H7UVW9_9FUNG</name>
<evidence type="ECO:0000313" key="6">
    <source>
        <dbReference type="Proteomes" id="UP000603453"/>
    </source>
</evidence>
<accession>A0A8H7UVW9</accession>
<evidence type="ECO:0000256" key="4">
    <source>
        <dbReference type="RuleBase" id="RU367014"/>
    </source>
</evidence>
<dbReference type="InterPro" id="IPR027417">
    <property type="entry name" value="P-loop_NTPase"/>
</dbReference>
<proteinExistence type="inferred from homology"/>
<dbReference type="AlphaFoldDB" id="A0A8H7UVW9"/>
<dbReference type="GO" id="GO:1990131">
    <property type="term" value="C:Gtr1-Gtr2 GTPase complex"/>
    <property type="evidence" value="ECO:0007669"/>
    <property type="project" value="UniProtKB-UniRule"/>
</dbReference>
<reference evidence="5" key="1">
    <citation type="submission" date="2020-12" db="EMBL/GenBank/DDBJ databases">
        <title>Metabolic potential, ecology and presence of endohyphal bacteria is reflected in genomic diversity of Mucoromycotina.</title>
        <authorList>
            <person name="Muszewska A."/>
            <person name="Okrasinska A."/>
            <person name="Steczkiewicz K."/>
            <person name="Drgas O."/>
            <person name="Orlowska M."/>
            <person name="Perlinska-Lenart U."/>
            <person name="Aleksandrzak-Piekarczyk T."/>
            <person name="Szatraj K."/>
            <person name="Zielenkiewicz U."/>
            <person name="Pilsyk S."/>
            <person name="Malc E."/>
            <person name="Mieczkowski P."/>
            <person name="Kruszewska J.S."/>
            <person name="Biernat P."/>
            <person name="Pawlowska J."/>
        </authorList>
    </citation>
    <scope>NUCLEOTIDE SEQUENCE</scope>
    <source>
        <strain evidence="5">WA0000017839</strain>
    </source>
</reference>
<dbReference type="InterPro" id="IPR006762">
    <property type="entry name" value="Gtr1_RagA"/>
</dbReference>
<feature type="non-terminal residue" evidence="5">
    <location>
        <position position="1"/>
    </location>
</feature>
<evidence type="ECO:0000256" key="3">
    <source>
        <dbReference type="ARBA" id="ARBA00023134"/>
    </source>
</evidence>
<keyword evidence="2 4" id="KW-0547">Nucleotide-binding</keyword>
<dbReference type="GO" id="GO:0000329">
    <property type="term" value="C:fungal-type vacuole membrane"/>
    <property type="evidence" value="ECO:0007669"/>
    <property type="project" value="TreeGrafter"/>
</dbReference>
<sequence length="352" mass="40357">GDWQEKKKRFFIEYGGDFSGPTITNQIMVGSPVDKPRILLMGLPRRSFIDFQIWDFPGQVDFFDGSAYDAKEIFDTVGSLVFVIDAQDDYSYALHRLQYTIIKAYEVNPSITFEILIHKVDGLSDDYKDDVKIDIVRKMQEYLKDMDQEQNITLLYHLTSIYDNSIYEAFSKIIQKLIRELPTLENLLNVLRTNSGLEKAYLFDTLTKIYIATDSTPVEMDSYELCSDMIDVVLDIECIYGPQSGCGPYGKETYDESTLHDLEIGCHNGTSREEGETCHSFSSDIEASSIIKLNNGDVLYMKEINSLLALICMIRGDNFKKHGLIDYNFQCFTSAVTELFKFSQKKNLQNNH</sequence>
<dbReference type="GO" id="GO:0005634">
    <property type="term" value="C:nucleus"/>
    <property type="evidence" value="ECO:0007669"/>
    <property type="project" value="TreeGrafter"/>
</dbReference>
<dbReference type="EMBL" id="JAEPRD010000207">
    <property type="protein sequence ID" value="KAG2194048.1"/>
    <property type="molecule type" value="Genomic_DNA"/>
</dbReference>
<evidence type="ECO:0000256" key="1">
    <source>
        <dbReference type="ARBA" id="ARBA00007756"/>
    </source>
</evidence>
<comment type="function">
    <text evidence="4">GTPase involved in activation of the TORC1 signaling pathway, which promotes growth and represses autophagy in nutrient-rich conditions.</text>
</comment>
<dbReference type="OrthoDB" id="26136at2759"/>
<keyword evidence="6" id="KW-1185">Reference proteome</keyword>
<dbReference type="Gene3D" id="3.40.50.300">
    <property type="entry name" value="P-loop containing nucleotide triphosphate hydrolases"/>
    <property type="match status" value="1"/>
</dbReference>
<keyword evidence="3 4" id="KW-0342">GTP-binding</keyword>
<protein>
    <recommendedName>
        <fullName evidence="4">GTP-binding protein</fullName>
    </recommendedName>
</protein>
<dbReference type="Pfam" id="PF04670">
    <property type="entry name" value="Gtr1_RagA"/>
    <property type="match status" value="1"/>
</dbReference>
<dbReference type="GO" id="GO:0003924">
    <property type="term" value="F:GTPase activity"/>
    <property type="evidence" value="ECO:0007669"/>
    <property type="project" value="UniProtKB-UniRule"/>
</dbReference>
<organism evidence="5 6">
    <name type="scientific">Mucor saturninus</name>
    <dbReference type="NCBI Taxonomy" id="64648"/>
    <lineage>
        <taxon>Eukaryota</taxon>
        <taxon>Fungi</taxon>
        <taxon>Fungi incertae sedis</taxon>
        <taxon>Mucoromycota</taxon>
        <taxon>Mucoromycotina</taxon>
        <taxon>Mucoromycetes</taxon>
        <taxon>Mucorales</taxon>
        <taxon>Mucorineae</taxon>
        <taxon>Mucoraceae</taxon>
        <taxon>Mucor</taxon>
    </lineage>
</organism>
<dbReference type="Gene3D" id="3.30.450.190">
    <property type="match status" value="1"/>
</dbReference>